<evidence type="ECO:0000256" key="11">
    <source>
        <dbReference type="SAM" id="Phobius"/>
    </source>
</evidence>
<gene>
    <name evidence="13" type="ORF">R5R35_007296</name>
</gene>
<accession>A0AAN9V7D3</accession>
<evidence type="ECO:0000256" key="4">
    <source>
        <dbReference type="ARBA" id="ARBA00022989"/>
    </source>
</evidence>
<dbReference type="InterPro" id="IPR000276">
    <property type="entry name" value="GPCR_Rhodpsn"/>
</dbReference>
<evidence type="ECO:0000256" key="10">
    <source>
        <dbReference type="SAM" id="MobiDB-lite"/>
    </source>
</evidence>
<dbReference type="Gene3D" id="1.20.1070.10">
    <property type="entry name" value="Rhodopsin 7-helix transmembrane proteins"/>
    <property type="match status" value="1"/>
</dbReference>
<dbReference type="InterPro" id="IPR017452">
    <property type="entry name" value="GPCR_Rhodpsn_7TM"/>
</dbReference>
<name>A0AAN9V7D3_9ORTH</name>
<evidence type="ECO:0000256" key="2">
    <source>
        <dbReference type="ARBA" id="ARBA00010663"/>
    </source>
</evidence>
<dbReference type="PANTHER" id="PTHR24243:SF224">
    <property type="entry name" value="G-PROTEIN COUPLED RECEPTOR 19-RELATED"/>
    <property type="match status" value="1"/>
</dbReference>
<organism evidence="13 14">
    <name type="scientific">Gryllus longicercus</name>
    <dbReference type="NCBI Taxonomy" id="2509291"/>
    <lineage>
        <taxon>Eukaryota</taxon>
        <taxon>Metazoa</taxon>
        <taxon>Ecdysozoa</taxon>
        <taxon>Arthropoda</taxon>
        <taxon>Hexapoda</taxon>
        <taxon>Insecta</taxon>
        <taxon>Pterygota</taxon>
        <taxon>Neoptera</taxon>
        <taxon>Polyneoptera</taxon>
        <taxon>Orthoptera</taxon>
        <taxon>Ensifera</taxon>
        <taxon>Gryllidea</taxon>
        <taxon>Grylloidea</taxon>
        <taxon>Gryllidae</taxon>
        <taxon>Gryllinae</taxon>
        <taxon>Gryllus</taxon>
    </lineage>
</organism>
<keyword evidence="6 11" id="KW-0472">Membrane</keyword>
<dbReference type="PROSITE" id="PS50262">
    <property type="entry name" value="G_PROTEIN_RECEP_F1_2"/>
    <property type="match status" value="1"/>
</dbReference>
<evidence type="ECO:0000256" key="8">
    <source>
        <dbReference type="ARBA" id="ARBA00023224"/>
    </source>
</evidence>
<keyword evidence="7 9" id="KW-0675">Receptor</keyword>
<dbReference type="PANTHER" id="PTHR24243">
    <property type="entry name" value="G-PROTEIN COUPLED RECEPTOR"/>
    <property type="match status" value="1"/>
</dbReference>
<feature type="compositionally biased region" description="Low complexity" evidence="10">
    <location>
        <begin position="281"/>
        <end position="291"/>
    </location>
</feature>
<comment type="subcellular location">
    <subcellularLocation>
        <location evidence="1">Membrane</location>
        <topology evidence="1">Multi-pass membrane protein</topology>
    </subcellularLocation>
</comment>
<feature type="transmembrane region" description="Helical" evidence="11">
    <location>
        <begin position="134"/>
        <end position="153"/>
    </location>
</feature>
<feature type="transmembrane region" description="Helical" evidence="11">
    <location>
        <begin position="174"/>
        <end position="191"/>
    </location>
</feature>
<dbReference type="GO" id="GO:0005886">
    <property type="term" value="C:plasma membrane"/>
    <property type="evidence" value="ECO:0007669"/>
    <property type="project" value="TreeGrafter"/>
</dbReference>
<evidence type="ECO:0000256" key="5">
    <source>
        <dbReference type="ARBA" id="ARBA00023040"/>
    </source>
</evidence>
<keyword evidence="14" id="KW-1185">Reference proteome</keyword>
<dbReference type="EMBL" id="JAZDUA010000716">
    <property type="protein sequence ID" value="KAK7789729.1"/>
    <property type="molecule type" value="Genomic_DNA"/>
</dbReference>
<feature type="transmembrane region" description="Helical" evidence="11">
    <location>
        <begin position="57"/>
        <end position="81"/>
    </location>
</feature>
<evidence type="ECO:0000313" key="14">
    <source>
        <dbReference type="Proteomes" id="UP001378592"/>
    </source>
</evidence>
<keyword evidence="5 9" id="KW-0297">G-protein coupled receptor</keyword>
<keyword evidence="8 9" id="KW-0807">Transducer</keyword>
<feature type="compositionally biased region" description="Pro residues" evidence="10">
    <location>
        <begin position="265"/>
        <end position="280"/>
    </location>
</feature>
<evidence type="ECO:0000259" key="12">
    <source>
        <dbReference type="PROSITE" id="PS50262"/>
    </source>
</evidence>
<dbReference type="GO" id="GO:0004983">
    <property type="term" value="F:neuropeptide Y receptor activity"/>
    <property type="evidence" value="ECO:0007669"/>
    <property type="project" value="InterPro"/>
</dbReference>
<evidence type="ECO:0000256" key="7">
    <source>
        <dbReference type="ARBA" id="ARBA00023170"/>
    </source>
</evidence>
<feature type="transmembrane region" description="Helical" evidence="11">
    <location>
        <begin position="391"/>
        <end position="415"/>
    </location>
</feature>
<feature type="domain" description="G-protein coupled receptors family 1 profile" evidence="12">
    <location>
        <begin position="73"/>
        <end position="413"/>
    </location>
</feature>
<feature type="transmembrane region" description="Helical" evidence="11">
    <location>
        <begin position="93"/>
        <end position="114"/>
    </location>
</feature>
<comment type="similarity">
    <text evidence="2 9">Belongs to the G-protein coupled receptor 1 family.</text>
</comment>
<evidence type="ECO:0000256" key="9">
    <source>
        <dbReference type="RuleBase" id="RU000688"/>
    </source>
</evidence>
<dbReference type="PRINTS" id="PR01012">
    <property type="entry name" value="NRPEPTIDEYR"/>
</dbReference>
<dbReference type="SUPFAM" id="SSF81321">
    <property type="entry name" value="Family A G protein-coupled receptor-like"/>
    <property type="match status" value="1"/>
</dbReference>
<dbReference type="SMART" id="SM01381">
    <property type="entry name" value="7TM_GPCR_Srsx"/>
    <property type="match status" value="1"/>
</dbReference>
<proteinExistence type="inferred from homology"/>
<feature type="region of interest" description="Disordered" evidence="10">
    <location>
        <begin position="265"/>
        <end position="297"/>
    </location>
</feature>
<evidence type="ECO:0000256" key="1">
    <source>
        <dbReference type="ARBA" id="ARBA00004141"/>
    </source>
</evidence>
<dbReference type="AlphaFoldDB" id="A0AAN9V7D3"/>
<reference evidence="13 14" key="1">
    <citation type="submission" date="2024-03" db="EMBL/GenBank/DDBJ databases">
        <title>The genome assembly and annotation of the cricket Gryllus longicercus Weissman &amp; Gray.</title>
        <authorList>
            <person name="Szrajer S."/>
            <person name="Gray D."/>
            <person name="Ylla G."/>
        </authorList>
    </citation>
    <scope>NUCLEOTIDE SEQUENCE [LARGE SCALE GENOMIC DNA]</scope>
    <source>
        <strain evidence="13">DAG 2021-001</strain>
        <tissue evidence="13">Whole body minus gut</tissue>
    </source>
</reference>
<sequence>MSQVVVRKGHWCASFVLRRRRAMNGSGGNLSVELAQGANASGGLKQTFTYDRVEVRVIFIIMYTIVFCCCFFGNMLVILVVTISRRLRSITNFFLANLAVADLCVGVFCVYQNLFIYLMDGNWVLGATLCKMFLFVQNLSYTASILILMVISLERYVAIIHPIACRQILTPNRLVLVVIGVWCVAAVYSSPRLAWMNVVEMKNVTVCIPAVRNYNMPVYDTVNLLLLYVVPLVVMSLLYAVIASELWHSTSEFYAAANPPVLYPPPPPPPPAHPPPPPPYSSSAAAEAPAAPAAPPTRRATSFRACFARRLRSPYASQGGASGAGQANGVGAVKAAAPAFTQNVLRARRGVVRMLIVVVVTFALCNLPIHVRKLWQHGGNAWGYYGNSEFSRLLTPLTFLLTYVNSGINPLLYAFMSRNFRKGLREVVCGPLRGARPAALAAPTSSIRRSSTRSTSRNVSVVTVHS</sequence>
<evidence type="ECO:0000256" key="6">
    <source>
        <dbReference type="ARBA" id="ARBA00023136"/>
    </source>
</evidence>
<feature type="transmembrane region" description="Helical" evidence="11">
    <location>
        <begin position="222"/>
        <end position="242"/>
    </location>
</feature>
<dbReference type="Pfam" id="PF00001">
    <property type="entry name" value="7tm_1"/>
    <property type="match status" value="1"/>
</dbReference>
<evidence type="ECO:0000313" key="13">
    <source>
        <dbReference type="EMBL" id="KAK7789729.1"/>
    </source>
</evidence>
<dbReference type="Proteomes" id="UP001378592">
    <property type="component" value="Unassembled WGS sequence"/>
</dbReference>
<dbReference type="InterPro" id="IPR000611">
    <property type="entry name" value="NPY_rcpt"/>
</dbReference>
<keyword evidence="3 9" id="KW-0812">Transmembrane</keyword>
<feature type="transmembrane region" description="Helical" evidence="11">
    <location>
        <begin position="351"/>
        <end position="371"/>
    </location>
</feature>
<dbReference type="PRINTS" id="PR00237">
    <property type="entry name" value="GPCRRHODOPSN"/>
</dbReference>
<keyword evidence="4 11" id="KW-1133">Transmembrane helix</keyword>
<protein>
    <recommendedName>
        <fullName evidence="12">G-protein coupled receptors family 1 profile domain-containing protein</fullName>
    </recommendedName>
</protein>
<evidence type="ECO:0000256" key="3">
    <source>
        <dbReference type="ARBA" id="ARBA00022692"/>
    </source>
</evidence>
<dbReference type="PROSITE" id="PS00237">
    <property type="entry name" value="G_PROTEIN_RECEP_F1_1"/>
    <property type="match status" value="1"/>
</dbReference>
<comment type="caution">
    <text evidence="13">The sequence shown here is derived from an EMBL/GenBank/DDBJ whole genome shotgun (WGS) entry which is preliminary data.</text>
</comment>